<accession>A0A498S2R1</accession>
<protein>
    <recommendedName>
        <fullName evidence="5">SXP/RAL-2 family protein Ani s 5-like cation-binding domain-containing protein</fullName>
    </recommendedName>
</protein>
<feature type="signal peptide" evidence="2">
    <location>
        <begin position="1"/>
        <end position="19"/>
    </location>
</feature>
<proteinExistence type="predicted"/>
<sequence length="132" mass="15251">MHLALTLALGVLFIIHVQSNECDVHIDALITYFHDAAGHIKEDPALYTLFSDVAKKVTEIKREKEKLKNQKSECHQVYEMMKDVLQKVESNKEKLRETKAYQENSNASDKIDRLIKFMEKIENHPKLPGSID</sequence>
<evidence type="ECO:0000313" key="4">
    <source>
        <dbReference type="Proteomes" id="UP000276991"/>
    </source>
</evidence>
<feature type="coiled-coil region" evidence="1">
    <location>
        <begin position="50"/>
        <end position="105"/>
    </location>
</feature>
<feature type="chain" id="PRO_5019834054" description="SXP/RAL-2 family protein Ani s 5-like cation-binding domain-containing protein" evidence="2">
    <location>
        <begin position="20"/>
        <end position="132"/>
    </location>
</feature>
<evidence type="ECO:0000256" key="1">
    <source>
        <dbReference type="SAM" id="Coils"/>
    </source>
</evidence>
<keyword evidence="4" id="KW-1185">Reference proteome</keyword>
<keyword evidence="1" id="KW-0175">Coiled coil</keyword>
<name>A0A498S2R1_ACAVI</name>
<dbReference type="AlphaFoldDB" id="A0A498S2R1"/>
<gene>
    <name evidence="3" type="ORF">NAV_LOCUS563</name>
</gene>
<evidence type="ECO:0000313" key="3">
    <source>
        <dbReference type="EMBL" id="VBB25733.1"/>
    </source>
</evidence>
<dbReference type="Proteomes" id="UP000276991">
    <property type="component" value="Unassembled WGS sequence"/>
</dbReference>
<evidence type="ECO:0008006" key="5">
    <source>
        <dbReference type="Google" id="ProtNLM"/>
    </source>
</evidence>
<evidence type="ECO:0000256" key="2">
    <source>
        <dbReference type="SAM" id="SignalP"/>
    </source>
</evidence>
<reference evidence="3 4" key="1">
    <citation type="submission" date="2018-08" db="EMBL/GenBank/DDBJ databases">
        <authorList>
            <person name="Laetsch R D."/>
            <person name="Stevens L."/>
            <person name="Kumar S."/>
            <person name="Blaxter L. M."/>
        </authorList>
    </citation>
    <scope>NUCLEOTIDE SEQUENCE [LARGE SCALE GENOMIC DNA]</scope>
</reference>
<organism evidence="3 4">
    <name type="scientific">Acanthocheilonema viteae</name>
    <name type="common">Filarial nematode worm</name>
    <name type="synonym">Dipetalonema viteae</name>
    <dbReference type="NCBI Taxonomy" id="6277"/>
    <lineage>
        <taxon>Eukaryota</taxon>
        <taxon>Metazoa</taxon>
        <taxon>Ecdysozoa</taxon>
        <taxon>Nematoda</taxon>
        <taxon>Chromadorea</taxon>
        <taxon>Rhabditida</taxon>
        <taxon>Spirurina</taxon>
        <taxon>Spiruromorpha</taxon>
        <taxon>Filarioidea</taxon>
        <taxon>Onchocercidae</taxon>
        <taxon>Acanthocheilonema</taxon>
    </lineage>
</organism>
<dbReference type="EMBL" id="UPTC01000036">
    <property type="protein sequence ID" value="VBB25733.1"/>
    <property type="molecule type" value="Genomic_DNA"/>
</dbReference>
<keyword evidence="2" id="KW-0732">Signal</keyword>